<dbReference type="HOGENOM" id="CLU_2883862_0_0_11"/>
<name>G8X2Y2_STREN</name>
<accession>G8X2Y2</accession>
<protein>
    <submittedName>
        <fullName evidence="2">Uncharacterized protein</fullName>
    </submittedName>
</protein>
<evidence type="ECO:0000256" key="1">
    <source>
        <dbReference type="SAM" id="MobiDB-lite"/>
    </source>
</evidence>
<dbReference type="STRING" id="1003195.SCATT_37440"/>
<evidence type="ECO:0000313" key="2">
    <source>
        <dbReference type="EMBL" id="AEW96115.1"/>
    </source>
</evidence>
<reference evidence="3" key="1">
    <citation type="submission" date="2011-12" db="EMBL/GenBank/DDBJ databases">
        <title>Complete genome sequence of Streptomyces cattleya strain DSM 46488.</title>
        <authorList>
            <person name="Ou H.-Y."/>
            <person name="Li P."/>
            <person name="Zhao C."/>
            <person name="O'Hagan D."/>
            <person name="Deng Z."/>
        </authorList>
    </citation>
    <scope>NUCLEOTIDE SEQUENCE [LARGE SCALE GENOMIC DNA]</scope>
    <source>
        <strain evidence="3">ATCC 35852 / DSM 46488 / JCM 4925 / NBRC 14057 / NRRL 8057</strain>
    </source>
</reference>
<dbReference type="KEGG" id="scy:SCATT_37440"/>
<dbReference type="Proteomes" id="UP000007842">
    <property type="component" value="Chromosome"/>
</dbReference>
<keyword evidence="3" id="KW-1185">Reference proteome</keyword>
<gene>
    <name evidence="2" type="ordered locus">SCATT_37440</name>
</gene>
<organism evidence="2 3">
    <name type="scientific">Streptantibioticus cattleyicolor (strain ATCC 35852 / DSM 46488 / JCM 4925 / NBRC 14057 / NRRL 8057)</name>
    <name type="common">Streptomyces cattleya</name>
    <dbReference type="NCBI Taxonomy" id="1003195"/>
    <lineage>
        <taxon>Bacteria</taxon>
        <taxon>Bacillati</taxon>
        <taxon>Actinomycetota</taxon>
        <taxon>Actinomycetes</taxon>
        <taxon>Kitasatosporales</taxon>
        <taxon>Streptomycetaceae</taxon>
        <taxon>Streptantibioticus</taxon>
    </lineage>
</organism>
<dbReference type="AlphaFoldDB" id="G8X2Y2"/>
<feature type="region of interest" description="Disordered" evidence="1">
    <location>
        <begin position="1"/>
        <end position="36"/>
    </location>
</feature>
<proteinExistence type="predicted"/>
<dbReference type="EMBL" id="CP003219">
    <property type="protein sequence ID" value="AEW96115.1"/>
    <property type="molecule type" value="Genomic_DNA"/>
</dbReference>
<evidence type="ECO:0000313" key="3">
    <source>
        <dbReference type="Proteomes" id="UP000007842"/>
    </source>
</evidence>
<sequence length="63" mass="6075">MAGPGSGASPGSAGVVGSRSLPGGGSGRRARRRGVAVQAAQYSSSLAMKLIHSSRATGVPKAP</sequence>
<feature type="compositionally biased region" description="Low complexity" evidence="1">
    <location>
        <begin position="9"/>
        <end position="21"/>
    </location>
</feature>